<reference evidence="3 4" key="1">
    <citation type="submission" date="2016-03" db="EMBL/GenBank/DDBJ databases">
        <title>Genome sequencing of Devosia sp. S37.</title>
        <authorList>
            <person name="Mohd Nor M."/>
        </authorList>
    </citation>
    <scope>NUCLEOTIDE SEQUENCE [LARGE SCALE GENOMIC DNA]</scope>
    <source>
        <strain evidence="3 4">S37</strain>
    </source>
</reference>
<dbReference type="InterPro" id="IPR029756">
    <property type="entry name" value="MTH1187/YkoF-like"/>
</dbReference>
<proteinExistence type="inferred from homology"/>
<protein>
    <recommendedName>
        <fullName evidence="2">Thiamine-binding protein domain-containing protein</fullName>
    </recommendedName>
</protein>
<dbReference type="InterPro" id="IPR002767">
    <property type="entry name" value="Thiamine_BP"/>
</dbReference>
<accession>A0A178HZR6</accession>
<dbReference type="Gene3D" id="3.30.70.930">
    <property type="match status" value="1"/>
</dbReference>
<evidence type="ECO:0000256" key="1">
    <source>
        <dbReference type="ARBA" id="ARBA00010272"/>
    </source>
</evidence>
<sequence length="99" mass="10789">MKIIADFCIVPMGAGPSVSRYIREVKAVLDQTGLTHEMHANGTNIEGEMAEVSAAIEACCGRLEEMGVERIFCTMHFSTRTDKNQNMADKLSALAEPAK</sequence>
<dbReference type="AlphaFoldDB" id="A0A178HZR6"/>
<comment type="caution">
    <text evidence="3">The sequence shown here is derived from an EMBL/GenBank/DDBJ whole genome shotgun (WGS) entry which is preliminary data.</text>
</comment>
<dbReference type="PANTHER" id="PTHR33777">
    <property type="entry name" value="UPF0045 PROTEIN ECM15"/>
    <property type="match status" value="1"/>
</dbReference>
<dbReference type="OrthoDB" id="9793516at2"/>
<evidence type="ECO:0000259" key="2">
    <source>
        <dbReference type="Pfam" id="PF01910"/>
    </source>
</evidence>
<evidence type="ECO:0000313" key="3">
    <source>
        <dbReference type="EMBL" id="OAM77970.1"/>
    </source>
</evidence>
<dbReference type="SUPFAM" id="SSF89957">
    <property type="entry name" value="MTH1187/YkoF-like"/>
    <property type="match status" value="1"/>
</dbReference>
<keyword evidence="4" id="KW-1185">Reference proteome</keyword>
<dbReference type="RefSeq" id="WP_067454184.1">
    <property type="nucleotide sequence ID" value="NZ_LVVY01000074.1"/>
</dbReference>
<dbReference type="Proteomes" id="UP000078389">
    <property type="component" value="Unassembled WGS sequence"/>
</dbReference>
<dbReference type="GO" id="GO:0005829">
    <property type="term" value="C:cytosol"/>
    <property type="evidence" value="ECO:0007669"/>
    <property type="project" value="TreeGrafter"/>
</dbReference>
<gene>
    <name evidence="3" type="ORF">A3840_07380</name>
</gene>
<dbReference type="STRING" id="1770058.A3840_07380"/>
<dbReference type="EMBL" id="LVVY01000074">
    <property type="protein sequence ID" value="OAM77970.1"/>
    <property type="molecule type" value="Genomic_DNA"/>
</dbReference>
<dbReference type="InterPro" id="IPR051614">
    <property type="entry name" value="UPF0045_domain"/>
</dbReference>
<organism evidence="3 4">
    <name type="scientific">Devosia elaeis</name>
    <dbReference type="NCBI Taxonomy" id="1770058"/>
    <lineage>
        <taxon>Bacteria</taxon>
        <taxon>Pseudomonadati</taxon>
        <taxon>Pseudomonadota</taxon>
        <taxon>Alphaproteobacteria</taxon>
        <taxon>Hyphomicrobiales</taxon>
        <taxon>Devosiaceae</taxon>
        <taxon>Devosia</taxon>
    </lineage>
</organism>
<name>A0A178HZR6_9HYPH</name>
<dbReference type="PANTHER" id="PTHR33777:SF1">
    <property type="entry name" value="UPF0045 PROTEIN ECM15"/>
    <property type="match status" value="1"/>
</dbReference>
<dbReference type="NCBIfam" id="TIGR00106">
    <property type="entry name" value="MTH1187 family thiamine-binding protein"/>
    <property type="match status" value="1"/>
</dbReference>
<evidence type="ECO:0000313" key="4">
    <source>
        <dbReference type="Proteomes" id="UP000078389"/>
    </source>
</evidence>
<feature type="domain" description="Thiamine-binding protein" evidence="2">
    <location>
        <begin position="5"/>
        <end position="93"/>
    </location>
</feature>
<dbReference type="Pfam" id="PF01910">
    <property type="entry name" value="Thiamine_BP"/>
    <property type="match status" value="1"/>
</dbReference>
<comment type="similarity">
    <text evidence="1">Belongs to the UPF0045 family.</text>
</comment>